<feature type="domain" description="C2H2-type" evidence="8">
    <location>
        <begin position="925"/>
        <end position="956"/>
    </location>
</feature>
<evidence type="ECO:0000259" key="8">
    <source>
        <dbReference type="PROSITE" id="PS50157"/>
    </source>
</evidence>
<feature type="domain" description="C2H2-type" evidence="8">
    <location>
        <begin position="1141"/>
        <end position="1169"/>
    </location>
</feature>
<feature type="domain" description="C2H2-type" evidence="8">
    <location>
        <begin position="111"/>
        <end position="139"/>
    </location>
</feature>
<dbReference type="Pfam" id="PF12874">
    <property type="entry name" value="zf-met"/>
    <property type="match status" value="1"/>
</dbReference>
<dbReference type="InterPro" id="IPR013087">
    <property type="entry name" value="Znf_C2H2_type"/>
</dbReference>
<feature type="domain" description="C2H2-type" evidence="8">
    <location>
        <begin position="471"/>
        <end position="494"/>
    </location>
</feature>
<feature type="domain" description="C2H2-type" evidence="8">
    <location>
        <begin position="1227"/>
        <end position="1255"/>
    </location>
</feature>
<keyword evidence="3" id="KW-0677">Repeat</keyword>
<feature type="domain" description="C2H2-type" evidence="8">
    <location>
        <begin position="498"/>
        <end position="526"/>
    </location>
</feature>
<keyword evidence="4 7" id="KW-0863">Zinc-finger</keyword>
<keyword evidence="2" id="KW-0479">Metal-binding</keyword>
<dbReference type="SMART" id="SM00355">
    <property type="entry name" value="ZnF_C2H2"/>
    <property type="match status" value="34"/>
</dbReference>
<feature type="domain" description="C2H2-type" evidence="8">
    <location>
        <begin position="388"/>
        <end position="416"/>
    </location>
</feature>
<feature type="domain" description="C2H2-type" evidence="8">
    <location>
        <begin position="1256"/>
        <end position="1283"/>
    </location>
</feature>
<feature type="domain" description="C2H2-type" evidence="8">
    <location>
        <begin position="782"/>
        <end position="810"/>
    </location>
</feature>
<evidence type="ECO:0000256" key="4">
    <source>
        <dbReference type="ARBA" id="ARBA00022771"/>
    </source>
</evidence>
<comment type="subcellular location">
    <subcellularLocation>
        <location evidence="1">Nucleus</location>
    </subcellularLocation>
</comment>
<gene>
    <name evidence="9" type="ORF">LSINAPIS_LOCUS14557</name>
</gene>
<dbReference type="FunFam" id="3.30.160.60:FF:000110">
    <property type="entry name" value="Zinc finger protein-like"/>
    <property type="match status" value="1"/>
</dbReference>
<evidence type="ECO:0000313" key="9">
    <source>
        <dbReference type="EMBL" id="VVD04900.1"/>
    </source>
</evidence>
<feature type="domain" description="C2H2-type" evidence="8">
    <location>
        <begin position="869"/>
        <end position="896"/>
    </location>
</feature>
<evidence type="ECO:0000256" key="2">
    <source>
        <dbReference type="ARBA" id="ARBA00022723"/>
    </source>
</evidence>
<feature type="domain" description="C2H2-type" evidence="8">
    <location>
        <begin position="1020"/>
        <end position="1047"/>
    </location>
</feature>
<name>A0A5E4R6D3_9NEOP</name>
<proteinExistence type="predicted"/>
<feature type="domain" description="C2H2-type" evidence="8">
    <location>
        <begin position="1169"/>
        <end position="1197"/>
    </location>
</feature>
<keyword evidence="6" id="KW-0539">Nucleus</keyword>
<feature type="domain" description="C2H2-type" evidence="8">
    <location>
        <begin position="192"/>
        <end position="215"/>
    </location>
</feature>
<dbReference type="PANTHER" id="PTHR24406">
    <property type="entry name" value="TRANSCRIPTIONAL REPRESSOR CTCFL-RELATED"/>
    <property type="match status" value="1"/>
</dbReference>
<feature type="domain" description="C2H2-type" evidence="8">
    <location>
        <begin position="527"/>
        <end position="554"/>
    </location>
</feature>
<feature type="domain" description="C2H2-type" evidence="8">
    <location>
        <begin position="1198"/>
        <end position="1226"/>
    </location>
</feature>
<dbReference type="Proteomes" id="UP000324832">
    <property type="component" value="Unassembled WGS sequence"/>
</dbReference>
<reference evidence="9 10" key="1">
    <citation type="submission" date="2017-07" db="EMBL/GenBank/DDBJ databases">
        <authorList>
            <person name="Talla V."/>
            <person name="Backstrom N."/>
        </authorList>
    </citation>
    <scope>NUCLEOTIDE SEQUENCE [LARGE SCALE GENOMIC DNA]</scope>
</reference>
<dbReference type="EMBL" id="FZQP02006909">
    <property type="protein sequence ID" value="VVD04900.1"/>
    <property type="molecule type" value="Genomic_DNA"/>
</dbReference>
<dbReference type="GO" id="GO:0008270">
    <property type="term" value="F:zinc ion binding"/>
    <property type="evidence" value="ECO:0007669"/>
    <property type="project" value="UniProtKB-KW"/>
</dbReference>
<feature type="domain" description="C2H2-type" evidence="8">
    <location>
        <begin position="840"/>
        <end position="868"/>
    </location>
</feature>
<feature type="domain" description="C2H2-type" evidence="8">
    <location>
        <begin position="1284"/>
        <end position="1312"/>
    </location>
</feature>
<evidence type="ECO:0000313" key="10">
    <source>
        <dbReference type="Proteomes" id="UP000324832"/>
    </source>
</evidence>
<keyword evidence="5" id="KW-0862">Zinc</keyword>
<feature type="domain" description="C2H2-type" evidence="8">
    <location>
        <begin position="754"/>
        <end position="777"/>
    </location>
</feature>
<dbReference type="PROSITE" id="PS00028">
    <property type="entry name" value="ZINC_FINGER_C2H2_1"/>
    <property type="match status" value="25"/>
</dbReference>
<feature type="domain" description="C2H2-type" evidence="8">
    <location>
        <begin position="416"/>
        <end position="444"/>
    </location>
</feature>
<organism evidence="9 10">
    <name type="scientific">Leptidea sinapis</name>
    <dbReference type="NCBI Taxonomy" id="189913"/>
    <lineage>
        <taxon>Eukaryota</taxon>
        <taxon>Metazoa</taxon>
        <taxon>Ecdysozoa</taxon>
        <taxon>Arthropoda</taxon>
        <taxon>Hexapoda</taxon>
        <taxon>Insecta</taxon>
        <taxon>Pterygota</taxon>
        <taxon>Neoptera</taxon>
        <taxon>Endopterygota</taxon>
        <taxon>Lepidoptera</taxon>
        <taxon>Glossata</taxon>
        <taxon>Ditrysia</taxon>
        <taxon>Papilionoidea</taxon>
        <taxon>Pieridae</taxon>
        <taxon>Dismorphiinae</taxon>
        <taxon>Leptidea</taxon>
    </lineage>
</organism>
<evidence type="ECO:0000256" key="7">
    <source>
        <dbReference type="PROSITE-ProRule" id="PRU00042"/>
    </source>
</evidence>
<evidence type="ECO:0000256" key="5">
    <source>
        <dbReference type="ARBA" id="ARBA00022833"/>
    </source>
</evidence>
<evidence type="ECO:0000256" key="3">
    <source>
        <dbReference type="ARBA" id="ARBA00022737"/>
    </source>
</evidence>
<dbReference type="InterPro" id="IPR050888">
    <property type="entry name" value="ZnF_C2H2-type_TF"/>
</dbReference>
<accession>A0A5E4R6D3</accession>
<sequence length="1322" mass="154560">MEILFNNTSIIPFKWRSRYMCFYCSKEYSLYPDFRKHTKGHGLCTKSDHSLKIIKGSNIEIKLDISEINCELCDEPFPKFENIIDHLIQKHALNYDKSIDIPFQQYKLADMKCQYCSQDFTYFGYLITHLNLAHPQDNFICDDCGATFNKKKSLVNHFRCFHREGGYPCDSCQIICDSQLSLRKHKNGHHFRKCCFCGLSYASNSLLKRHLRSEHCKFADRICPYCSKRCLSAQGVKQHIIKCKRRKQLPIEIDSTFDNNIEPKKKQNLSSIRQNIINVLNMSTAVPFKFFGKFTCFYCPLKFLEFDDLKAHTAQEHPSCDLNSQAIKKCKGERTVIKLDIANLSCKVCNQSVSELDELIEHIITKHNATYDKTLKCFDPFTIRKDNISCTSCAKEFRYFAPLLRHVNSEHGKNNRICDICGRSFKSVAHLKIHFSYEHTGSFTCDDCGVNYKNQWCLGRHKAKCHNVKQFKCSKCSEMFQSPYQMQKHLIEVHNIGHKCSDCGRMFTRNSFMKDHIRRTHLKEKNVPCSICNEKFFDNHLLKMHMVKHEGERKFSCDVCGKTFLRRNLADVKGEKSEVNINFFAGPLVPQEGKQKELSEKLTIKRRNIENILLYSNATPFLFYKGHYRCFYCRQIMKDPVILREHTANVHQYVNLEAIVYDRTKTYHNKDAATKIDVTDLKCRLCFKSLLDLDQFIHHLTIAHDMEYDITVSNCLLSFKLDKYQSTCSICNMKFVFFEYLLRHANKYHLSHDYICDVCGTSFQGENHLQMHNRYYHKEGGYKCDHCGINFATLSKKFLHERNVHLAHQMACPYCTETFKSPYFKKLHLANVHGVAELKIKCRFCAKVFPQQSLMSKHMRRVHLKEKNVECPICGDKFFEAHDVKLHMLKHSGDKKFVCSVCGKQFAKIGNLNQHLTIHNGKKPFECSICLNEFAHRSNLNFHMKSNHPEHLSEKNTCMGTRAGQDTRNAITEAFNGFPATSQRKSDLTVKEKRCAMRNNVIQVLIKSTVMPFRWLKSSYRCFYCYDIFQEPSELKDHQQIHSGDDVKVNAMNKYWEPVVYIDISNLTCKLCPENISDLYDLIDHLVEKHGVAYNKDIGLCMIPFKLDNLSLNCLTCGAIFYTFGPLLHHTNKDHKGVSAILCDVCGQHFKDANLLKLHMKTVHENNGLLCQDCGDKFESRYKLKSHQKYEHNVDKKYKCMECPQMFQSHYKRSRHMAVEHKTREEVKCPHCPKTFVFRSMMMTHLRDTHLKVRNYICSVCGWKAFNSNRLKNHMFKHSGEKNFKCDVCEKMFSTRKIMRAHFIRMHKSIQSQPVPYDPYGD</sequence>
<protein>
    <recommendedName>
        <fullName evidence="8">C2H2-type domain-containing protein</fullName>
    </recommendedName>
</protein>
<dbReference type="SUPFAM" id="SSF57667">
    <property type="entry name" value="beta-beta-alpha zinc fingers"/>
    <property type="match status" value="12"/>
</dbReference>
<keyword evidence="10" id="KW-1185">Reference proteome</keyword>
<evidence type="ECO:0000256" key="6">
    <source>
        <dbReference type="ARBA" id="ARBA00023242"/>
    </source>
</evidence>
<dbReference type="Pfam" id="PF00096">
    <property type="entry name" value="zf-C2H2"/>
    <property type="match status" value="7"/>
</dbReference>
<dbReference type="Gene3D" id="3.30.160.60">
    <property type="entry name" value="Classic Zinc Finger"/>
    <property type="match status" value="15"/>
</dbReference>
<evidence type="ECO:0000256" key="1">
    <source>
        <dbReference type="ARBA" id="ARBA00004123"/>
    </source>
</evidence>
<feature type="domain" description="C2H2-type" evidence="8">
    <location>
        <begin position="139"/>
        <end position="162"/>
    </location>
</feature>
<feature type="domain" description="C2H2-type" evidence="8">
    <location>
        <begin position="897"/>
        <end position="924"/>
    </location>
</feature>
<dbReference type="InterPro" id="IPR036236">
    <property type="entry name" value="Znf_C2H2_sf"/>
</dbReference>
<dbReference type="PROSITE" id="PS50157">
    <property type="entry name" value="ZINC_FINGER_C2H2_2"/>
    <property type="match status" value="21"/>
</dbReference>
<dbReference type="GO" id="GO:0005634">
    <property type="term" value="C:nucleus"/>
    <property type="evidence" value="ECO:0007669"/>
    <property type="project" value="UniProtKB-SubCell"/>
</dbReference>